<dbReference type="EMBL" id="CP036273">
    <property type="protein sequence ID" value="QDU22945.1"/>
    <property type="molecule type" value="Genomic_DNA"/>
</dbReference>
<evidence type="ECO:0000256" key="1">
    <source>
        <dbReference type="ARBA" id="ARBA00001947"/>
    </source>
</evidence>
<reference evidence="12 13" key="1">
    <citation type="submission" date="2019-02" db="EMBL/GenBank/DDBJ databases">
        <title>Deep-cultivation of Planctomycetes and their phenomic and genomic characterization uncovers novel biology.</title>
        <authorList>
            <person name="Wiegand S."/>
            <person name="Jogler M."/>
            <person name="Boedeker C."/>
            <person name="Pinto D."/>
            <person name="Vollmers J."/>
            <person name="Rivas-Marin E."/>
            <person name="Kohn T."/>
            <person name="Peeters S.H."/>
            <person name="Heuer A."/>
            <person name="Rast P."/>
            <person name="Oberbeckmann S."/>
            <person name="Bunk B."/>
            <person name="Jeske O."/>
            <person name="Meyerdierks A."/>
            <person name="Storesund J.E."/>
            <person name="Kallscheuer N."/>
            <person name="Luecker S."/>
            <person name="Lage O.M."/>
            <person name="Pohl T."/>
            <person name="Merkel B.J."/>
            <person name="Hornburger P."/>
            <person name="Mueller R.-W."/>
            <person name="Bruemmer F."/>
            <person name="Labrenz M."/>
            <person name="Spormann A.M."/>
            <person name="Op den Camp H."/>
            <person name="Overmann J."/>
            <person name="Amann R."/>
            <person name="Jetten M.S.M."/>
            <person name="Mascher T."/>
            <person name="Medema M.H."/>
            <person name="Devos D.P."/>
            <person name="Kaster A.-K."/>
            <person name="Ovreas L."/>
            <person name="Rohde M."/>
            <person name="Galperin M.Y."/>
            <person name="Jogler C."/>
        </authorList>
    </citation>
    <scope>NUCLEOTIDE SEQUENCE [LARGE SCALE GENOMIC DNA]</scope>
    <source>
        <strain evidence="12 13">ETA_A1</strain>
    </source>
</reference>
<comment type="cofactor">
    <cofactor evidence="1">
        <name>Zn(2+)</name>
        <dbReference type="ChEBI" id="CHEBI:29105"/>
    </cofactor>
</comment>
<evidence type="ECO:0000313" key="12">
    <source>
        <dbReference type="EMBL" id="QDU22945.1"/>
    </source>
</evidence>
<keyword evidence="6" id="KW-0677">Repeat</keyword>
<accession>A0A517XZK3</accession>
<evidence type="ECO:0000256" key="9">
    <source>
        <dbReference type="ARBA" id="ARBA00032766"/>
    </source>
</evidence>
<keyword evidence="3" id="KW-0637">Prenyltransferase</keyword>
<organism evidence="12 13">
    <name type="scientific">Urbifossiella limnaea</name>
    <dbReference type="NCBI Taxonomy" id="2528023"/>
    <lineage>
        <taxon>Bacteria</taxon>
        <taxon>Pseudomonadati</taxon>
        <taxon>Planctomycetota</taxon>
        <taxon>Planctomycetia</taxon>
        <taxon>Gemmatales</taxon>
        <taxon>Gemmataceae</taxon>
        <taxon>Urbifossiella</taxon>
    </lineage>
</organism>
<keyword evidence="10" id="KW-0732">Signal</keyword>
<evidence type="ECO:0000256" key="6">
    <source>
        <dbReference type="ARBA" id="ARBA00022737"/>
    </source>
</evidence>
<sequence length="298" mass="31141" precursor="true">MRPAALALVLLAAPAARAQTPEIEAAIQAKLGASRYALKLEDPAGGFAPAAGGKPGLRATSACVRTLKYSGAKLPNADNHAAFVMACFDPKTGGFADAPGRKADVTLTSVGVMAAVELGVPKDRYRKALDYLRDNAKTFEEVRIAAAGVEAWGVKDCPFSVNPWIDTASAEMRKELPDARDGGARAAGSAAALVARLGARIGRQEHLLLTGILTSGQRPDGGWGKAGAKTSDLETTYRVMRALVLLEQRPSEPARLRAFLAACRNADGGSGVVPGEASGAGPTYYSAIVTHWLARFEK</sequence>
<evidence type="ECO:0000259" key="11">
    <source>
        <dbReference type="Pfam" id="PF00432"/>
    </source>
</evidence>
<dbReference type="GO" id="GO:0008318">
    <property type="term" value="F:protein prenyltransferase activity"/>
    <property type="evidence" value="ECO:0007669"/>
    <property type="project" value="InterPro"/>
</dbReference>
<dbReference type="SUPFAM" id="SSF48239">
    <property type="entry name" value="Terpenoid cyclases/Protein prenyltransferases"/>
    <property type="match status" value="1"/>
</dbReference>
<evidence type="ECO:0000256" key="10">
    <source>
        <dbReference type="SAM" id="SignalP"/>
    </source>
</evidence>
<evidence type="ECO:0000313" key="13">
    <source>
        <dbReference type="Proteomes" id="UP000319576"/>
    </source>
</evidence>
<dbReference type="InterPro" id="IPR045089">
    <property type="entry name" value="PGGT1B-like"/>
</dbReference>
<dbReference type="GO" id="GO:0046872">
    <property type="term" value="F:metal ion binding"/>
    <property type="evidence" value="ECO:0007669"/>
    <property type="project" value="UniProtKB-KW"/>
</dbReference>
<dbReference type="RefSeq" id="WP_145243052.1">
    <property type="nucleotide sequence ID" value="NZ_CP036273.1"/>
</dbReference>
<dbReference type="PANTHER" id="PTHR11774">
    <property type="entry name" value="GERANYLGERANYL TRANSFERASE TYPE BETA SUBUNIT"/>
    <property type="match status" value="1"/>
</dbReference>
<gene>
    <name evidence="12" type="ORF">ETAA1_49340</name>
</gene>
<dbReference type="InterPro" id="IPR001330">
    <property type="entry name" value="Prenyltrans"/>
</dbReference>
<dbReference type="InterPro" id="IPR008930">
    <property type="entry name" value="Terpenoid_cyclase/PrenylTrfase"/>
</dbReference>
<evidence type="ECO:0000256" key="4">
    <source>
        <dbReference type="ARBA" id="ARBA00022679"/>
    </source>
</evidence>
<dbReference type="OrthoDB" id="9764953at2"/>
<keyword evidence="4" id="KW-0808">Transferase</keyword>
<feature type="domain" description="Prenyltransferase alpha-alpha toroid" evidence="11">
    <location>
        <begin position="189"/>
        <end position="284"/>
    </location>
</feature>
<feature type="domain" description="Prenyltransferase alpha-alpha toroid" evidence="11">
    <location>
        <begin position="72"/>
        <end position="114"/>
    </location>
</feature>
<keyword evidence="5" id="KW-0479">Metal-binding</keyword>
<dbReference type="Pfam" id="PF00432">
    <property type="entry name" value="Prenyltrans"/>
    <property type="match status" value="2"/>
</dbReference>
<evidence type="ECO:0000256" key="8">
    <source>
        <dbReference type="ARBA" id="ARBA00030816"/>
    </source>
</evidence>
<dbReference type="KEGG" id="uli:ETAA1_49340"/>
<dbReference type="Proteomes" id="UP000319576">
    <property type="component" value="Chromosome"/>
</dbReference>
<evidence type="ECO:0000256" key="7">
    <source>
        <dbReference type="ARBA" id="ARBA00022833"/>
    </source>
</evidence>
<evidence type="ECO:0000256" key="3">
    <source>
        <dbReference type="ARBA" id="ARBA00022602"/>
    </source>
</evidence>
<keyword evidence="13" id="KW-1185">Reference proteome</keyword>
<comment type="similarity">
    <text evidence="2">Belongs to the protein prenyltransferase subunit beta family.</text>
</comment>
<feature type="chain" id="PRO_5022169465" description="Geranylgeranyl transferase type II subunit beta" evidence="10">
    <location>
        <begin position="19"/>
        <end position="298"/>
    </location>
</feature>
<name>A0A517XZK3_9BACT</name>
<dbReference type="PANTHER" id="PTHR11774:SF11">
    <property type="entry name" value="GERANYLGERANYL TRANSFERASE TYPE-2 SUBUNIT BETA"/>
    <property type="match status" value="1"/>
</dbReference>
<feature type="signal peptide" evidence="10">
    <location>
        <begin position="1"/>
        <end position="18"/>
    </location>
</feature>
<protein>
    <recommendedName>
        <fullName evidence="8">Geranylgeranyl transferase type II subunit beta</fullName>
    </recommendedName>
    <alternativeName>
        <fullName evidence="9">Type II protein geranyl-geranyltransferase subunit beta</fullName>
    </alternativeName>
</protein>
<evidence type="ECO:0000256" key="5">
    <source>
        <dbReference type="ARBA" id="ARBA00022723"/>
    </source>
</evidence>
<evidence type="ECO:0000256" key="2">
    <source>
        <dbReference type="ARBA" id="ARBA00010497"/>
    </source>
</evidence>
<keyword evidence="7" id="KW-0862">Zinc</keyword>
<dbReference type="Gene3D" id="1.50.10.20">
    <property type="match status" value="2"/>
</dbReference>
<proteinExistence type="inferred from homology"/>
<dbReference type="AlphaFoldDB" id="A0A517XZK3"/>